<keyword evidence="4 6" id="KW-0456">Lyase</keyword>
<dbReference type="PANTHER" id="PTHR30246">
    <property type="entry name" value="2-KETO-3-DEOXY-6-PHOSPHOGLUCONATE ALDOLASE"/>
    <property type="match status" value="1"/>
</dbReference>
<reference evidence="6 7" key="1">
    <citation type="submission" date="2023-07" db="EMBL/GenBank/DDBJ databases">
        <title>Sequencing the genomes of 1000 actinobacteria strains.</title>
        <authorList>
            <person name="Klenk H.-P."/>
        </authorList>
    </citation>
    <scope>NUCLEOTIDE SEQUENCE [LARGE SCALE GENOMIC DNA]</scope>
    <source>
        <strain evidence="6 7">DSM 17163</strain>
    </source>
</reference>
<dbReference type="EMBL" id="JAUSQX010000001">
    <property type="protein sequence ID" value="MDP9806308.1"/>
    <property type="molecule type" value="Genomic_DNA"/>
</dbReference>
<dbReference type="EC" id="4.1.2.14" evidence="6"/>
<comment type="pathway">
    <text evidence="1">Carbohydrate acid metabolism.</text>
</comment>
<dbReference type="Pfam" id="PF01081">
    <property type="entry name" value="Aldolase"/>
    <property type="match status" value="1"/>
</dbReference>
<evidence type="ECO:0000256" key="2">
    <source>
        <dbReference type="ARBA" id="ARBA00006906"/>
    </source>
</evidence>
<evidence type="ECO:0000256" key="5">
    <source>
        <dbReference type="ARBA" id="ARBA00023277"/>
    </source>
</evidence>
<comment type="subunit">
    <text evidence="3">Homotrimer.</text>
</comment>
<dbReference type="SUPFAM" id="SSF51569">
    <property type="entry name" value="Aldolase"/>
    <property type="match status" value="1"/>
</dbReference>
<evidence type="ECO:0000256" key="3">
    <source>
        <dbReference type="ARBA" id="ARBA00011233"/>
    </source>
</evidence>
<dbReference type="Gene3D" id="3.20.20.70">
    <property type="entry name" value="Aldolase class I"/>
    <property type="match status" value="1"/>
</dbReference>
<dbReference type="GO" id="GO:0008675">
    <property type="term" value="F:2-dehydro-3-deoxy-phosphogluconate aldolase activity"/>
    <property type="evidence" value="ECO:0007669"/>
    <property type="project" value="UniProtKB-EC"/>
</dbReference>
<dbReference type="EC" id="4.1.3.42" evidence="6"/>
<name>A0ABT9NH30_9ACTO</name>
<comment type="similarity">
    <text evidence="2">Belongs to the KHG/KDPG aldolase family.</text>
</comment>
<dbReference type="InterPro" id="IPR013785">
    <property type="entry name" value="Aldolase_TIM"/>
</dbReference>
<accession>A0ABT9NH30</accession>
<dbReference type="NCBIfam" id="TIGR01182">
    <property type="entry name" value="eda"/>
    <property type="match status" value="1"/>
</dbReference>
<evidence type="ECO:0000313" key="6">
    <source>
        <dbReference type="EMBL" id="MDP9806308.1"/>
    </source>
</evidence>
<sequence>MLISIIRLRNMRVPNELIEALIEGGIKHVEVTVPTPGAYDTIAAWSASSDVLMGAGTVRHAPDARAAADAGAKFFVTPTIDDDVLAIAHEAGIDVYCGAMTPTEIEAAYRYPAVKGVKVFPAGPLGGPSYLKAVMDPIADIPLYPTGGVDATNVAAYRALGCAGVGIGGSIVSEALVAAGEWSEITGRARAIVDVWNEAGA</sequence>
<evidence type="ECO:0000256" key="1">
    <source>
        <dbReference type="ARBA" id="ARBA00004761"/>
    </source>
</evidence>
<dbReference type="CDD" id="cd00452">
    <property type="entry name" value="KDPG_aldolase"/>
    <property type="match status" value="1"/>
</dbReference>
<dbReference type="PANTHER" id="PTHR30246:SF1">
    <property type="entry name" value="2-DEHYDRO-3-DEOXY-6-PHOSPHOGALACTONATE ALDOLASE-RELATED"/>
    <property type="match status" value="1"/>
</dbReference>
<keyword evidence="5" id="KW-0119">Carbohydrate metabolism</keyword>
<evidence type="ECO:0000256" key="4">
    <source>
        <dbReference type="ARBA" id="ARBA00023239"/>
    </source>
</evidence>
<organism evidence="6 7">
    <name type="scientific">Trueperella bonasi</name>
    <dbReference type="NCBI Taxonomy" id="312286"/>
    <lineage>
        <taxon>Bacteria</taxon>
        <taxon>Bacillati</taxon>
        <taxon>Actinomycetota</taxon>
        <taxon>Actinomycetes</taxon>
        <taxon>Actinomycetales</taxon>
        <taxon>Actinomycetaceae</taxon>
        <taxon>Trueperella</taxon>
    </lineage>
</organism>
<dbReference type="Proteomes" id="UP001243212">
    <property type="component" value="Unassembled WGS sequence"/>
</dbReference>
<dbReference type="RefSeq" id="WP_307682540.1">
    <property type="nucleotide sequence ID" value="NZ_JAUSQX010000001.1"/>
</dbReference>
<dbReference type="InterPro" id="IPR000887">
    <property type="entry name" value="Aldlse_KDPG_KHG"/>
</dbReference>
<proteinExistence type="inferred from homology"/>
<gene>
    <name evidence="6" type="ORF">J2S70_000890</name>
</gene>
<evidence type="ECO:0000313" key="7">
    <source>
        <dbReference type="Proteomes" id="UP001243212"/>
    </source>
</evidence>
<dbReference type="GO" id="GO:0106009">
    <property type="term" value="F:(4S)-4-hydroxy-2-oxoglutarate aldolase activity"/>
    <property type="evidence" value="ECO:0007669"/>
    <property type="project" value="UniProtKB-EC"/>
</dbReference>
<protein>
    <submittedName>
        <fullName evidence="6">2-dehydro-3-deoxyphosphogluconate aldolase/(4S)-4-hydroxy-2-oxoglutarate aldolase</fullName>
        <ecNumber evidence="6">4.1.2.14</ecNumber>
        <ecNumber evidence="6">4.1.3.42</ecNumber>
    </submittedName>
</protein>
<keyword evidence="7" id="KW-1185">Reference proteome</keyword>
<comment type="caution">
    <text evidence="6">The sequence shown here is derived from an EMBL/GenBank/DDBJ whole genome shotgun (WGS) entry which is preliminary data.</text>
</comment>